<dbReference type="AlphaFoldDB" id="A0AAN0RIY7"/>
<feature type="transmembrane region" description="Helical" evidence="11">
    <location>
        <begin position="122"/>
        <end position="142"/>
    </location>
</feature>
<evidence type="ECO:0000256" key="5">
    <source>
        <dbReference type="ARBA" id="ARBA00022692"/>
    </source>
</evidence>
<dbReference type="Proteomes" id="UP000028680">
    <property type="component" value="Chromosome"/>
</dbReference>
<comment type="subcellular location">
    <subcellularLocation>
        <location evidence="2">Membrane</location>
        <topology evidence="2">Multi-pass membrane protein</topology>
    </subcellularLocation>
</comment>
<name>A0AAN0RIY7_9RHOB</name>
<dbReference type="GO" id="GO:0016020">
    <property type="term" value="C:membrane"/>
    <property type="evidence" value="ECO:0007669"/>
    <property type="project" value="UniProtKB-SubCell"/>
</dbReference>
<comment type="similarity">
    <text evidence="3 11">Belongs to the peptidase M50B family.</text>
</comment>
<keyword evidence="5 11" id="KW-0812">Transmembrane</keyword>
<feature type="transmembrane region" description="Helical" evidence="11">
    <location>
        <begin position="6"/>
        <end position="31"/>
    </location>
</feature>
<feature type="transmembrane region" description="Helical" evidence="11">
    <location>
        <begin position="419"/>
        <end position="442"/>
    </location>
</feature>
<dbReference type="EMBL" id="CP003984">
    <property type="protein sequence ID" value="AII87060.1"/>
    <property type="molecule type" value="Genomic_DNA"/>
</dbReference>
<keyword evidence="4" id="KW-0645">Protease</keyword>
<dbReference type="InterPro" id="IPR036034">
    <property type="entry name" value="PDZ_sf"/>
</dbReference>
<evidence type="ECO:0000256" key="4">
    <source>
        <dbReference type="ARBA" id="ARBA00022670"/>
    </source>
</evidence>
<dbReference type="EC" id="3.4.24.-" evidence="11"/>
<dbReference type="RefSeq" id="WP_044049832.1">
    <property type="nucleotide sequence ID" value="NZ_CP003984.1"/>
</dbReference>
<dbReference type="PANTHER" id="PTHR42837:SF2">
    <property type="entry name" value="MEMBRANE METALLOPROTEASE ARASP2, CHLOROPLASTIC-RELATED"/>
    <property type="match status" value="1"/>
</dbReference>
<dbReference type="SMART" id="SM00228">
    <property type="entry name" value="PDZ"/>
    <property type="match status" value="2"/>
</dbReference>
<evidence type="ECO:0000256" key="9">
    <source>
        <dbReference type="ARBA" id="ARBA00023049"/>
    </source>
</evidence>
<dbReference type="InterPro" id="IPR001478">
    <property type="entry name" value="PDZ"/>
</dbReference>
<dbReference type="InterPro" id="IPR041489">
    <property type="entry name" value="PDZ_6"/>
</dbReference>
<keyword evidence="7 11" id="KW-0862">Zinc</keyword>
<protein>
    <recommendedName>
        <fullName evidence="11">Zinc metalloprotease</fullName>
        <ecNumber evidence="11">3.4.24.-</ecNumber>
    </recommendedName>
</protein>
<proteinExistence type="inferred from homology"/>
<evidence type="ECO:0000256" key="8">
    <source>
        <dbReference type="ARBA" id="ARBA00022989"/>
    </source>
</evidence>
<dbReference type="PANTHER" id="PTHR42837">
    <property type="entry name" value="REGULATOR OF SIGMA-E PROTEASE RSEP"/>
    <property type="match status" value="1"/>
</dbReference>
<keyword evidence="11" id="KW-0479">Metal-binding</keyword>
<gene>
    <name evidence="13" type="primary">rseP</name>
    <name evidence="13" type="ORF">RCA23_c15220</name>
</gene>
<keyword evidence="8 11" id="KW-1133">Transmembrane helix</keyword>
<evidence type="ECO:0000256" key="2">
    <source>
        <dbReference type="ARBA" id="ARBA00004141"/>
    </source>
</evidence>
<evidence type="ECO:0000256" key="7">
    <source>
        <dbReference type="ARBA" id="ARBA00022833"/>
    </source>
</evidence>
<evidence type="ECO:0000313" key="13">
    <source>
        <dbReference type="EMBL" id="AII87060.1"/>
    </source>
</evidence>
<dbReference type="InterPro" id="IPR004387">
    <property type="entry name" value="Pept_M50_Zn"/>
</dbReference>
<keyword evidence="10 11" id="KW-0472">Membrane</keyword>
<dbReference type="KEGG" id="ptp:RCA23_c15220"/>
<keyword evidence="14" id="KW-1185">Reference proteome</keyword>
<dbReference type="PROSITE" id="PS50106">
    <property type="entry name" value="PDZ"/>
    <property type="match status" value="1"/>
</dbReference>
<keyword evidence="9 11" id="KW-0482">Metalloprotease</keyword>
<feature type="transmembrane region" description="Helical" evidence="11">
    <location>
        <begin position="38"/>
        <end position="59"/>
    </location>
</feature>
<feature type="domain" description="PDZ" evidence="12">
    <location>
        <begin position="196"/>
        <end position="251"/>
    </location>
</feature>
<evidence type="ECO:0000259" key="12">
    <source>
        <dbReference type="PROSITE" id="PS50106"/>
    </source>
</evidence>
<dbReference type="Gene3D" id="2.30.42.10">
    <property type="match status" value="2"/>
</dbReference>
<evidence type="ECO:0000256" key="10">
    <source>
        <dbReference type="ARBA" id="ARBA00023136"/>
    </source>
</evidence>
<evidence type="ECO:0000256" key="3">
    <source>
        <dbReference type="ARBA" id="ARBA00007931"/>
    </source>
</evidence>
<dbReference type="SUPFAM" id="SSF50156">
    <property type="entry name" value="PDZ domain-like"/>
    <property type="match status" value="2"/>
</dbReference>
<dbReference type="Pfam" id="PF02163">
    <property type="entry name" value="Peptidase_M50"/>
    <property type="match status" value="1"/>
</dbReference>
<keyword evidence="6 11" id="KW-0378">Hydrolase</keyword>
<evidence type="ECO:0000313" key="14">
    <source>
        <dbReference type="Proteomes" id="UP000028680"/>
    </source>
</evidence>
<dbReference type="GO" id="GO:0004222">
    <property type="term" value="F:metalloendopeptidase activity"/>
    <property type="evidence" value="ECO:0007669"/>
    <property type="project" value="InterPro"/>
</dbReference>
<dbReference type="InterPro" id="IPR008915">
    <property type="entry name" value="Peptidase_M50"/>
</dbReference>
<dbReference type="CDD" id="cd06163">
    <property type="entry name" value="S2P-M50_PDZ_RseP-like"/>
    <property type="match status" value="1"/>
</dbReference>
<organism evidence="13 14">
    <name type="scientific">Planktomarina temperata RCA23</name>
    <dbReference type="NCBI Taxonomy" id="666509"/>
    <lineage>
        <taxon>Bacteria</taxon>
        <taxon>Pseudomonadati</taxon>
        <taxon>Pseudomonadota</taxon>
        <taxon>Alphaproteobacteria</taxon>
        <taxon>Rhodobacterales</taxon>
        <taxon>Paracoccaceae</taxon>
        <taxon>Planktomarina</taxon>
    </lineage>
</organism>
<dbReference type="GO" id="GO:0046872">
    <property type="term" value="F:metal ion binding"/>
    <property type="evidence" value="ECO:0007669"/>
    <property type="project" value="UniProtKB-KW"/>
</dbReference>
<evidence type="ECO:0000256" key="1">
    <source>
        <dbReference type="ARBA" id="ARBA00001947"/>
    </source>
</evidence>
<evidence type="ECO:0000256" key="6">
    <source>
        <dbReference type="ARBA" id="ARBA00022801"/>
    </source>
</evidence>
<sequence length="443" mass="47128">MFDIAALSASFGGFIWMIFFFVIALSVIVAVHEYGHYIVGRWCGIHAEVFSVGFGAVLLSRVDRHGTRWQFAALPFGGFVRFKGDASAASAPDAALLPKLSAEERRKTMHGAPIWARAATSAAGPVFNFILSIALYCGLFMWHGQYDGSLKIAQLTPVPGEMGLQIGDEILSVEGQDVRSYEEFATIGQALVPPVRYTVMRDGRRSSVLGPVPFPALVAQVQPRSAAIEAGLQAGDVILRIDGRAINGFSQLQQTVAEADGDEMGFSVWRAGTEFDVRLTAKSVAIPSANGEFVNRRLVGMSGGTFFKPGTDPLPFGVAIRAAAERTWSIITLSLAGLKQMVLGSISACNISGPVAIAETAGQMARQGAMPFVALIAGLSTAVGLMNLFPIPVLDGGHLLFCAYEAITGRKPSDSALQISMTIGLFLVLSLTAFAVVMNFMCP</sequence>
<comment type="cofactor">
    <cofactor evidence="1 11">
        <name>Zn(2+)</name>
        <dbReference type="ChEBI" id="CHEBI:29105"/>
    </cofactor>
</comment>
<dbReference type="CDD" id="cd23081">
    <property type="entry name" value="cpPDZ_EcRseP-like"/>
    <property type="match status" value="1"/>
</dbReference>
<reference evidence="13 14" key="1">
    <citation type="journal article" date="2014" name="ISME J.">
        <title>Adaptation of an abundant Roseobacter RCA organism to pelagic systems revealed by genomic and transcriptomic analyses.</title>
        <authorList>
            <person name="Voget S."/>
            <person name="Wemheuer B."/>
            <person name="Brinkhoff T."/>
            <person name="Vollmers J."/>
            <person name="Dietrich S."/>
            <person name="Giebel H.A."/>
            <person name="Beardsley C."/>
            <person name="Sardemann C."/>
            <person name="Bakenhus I."/>
            <person name="Billerbeck S."/>
            <person name="Daniel R."/>
            <person name="Simon M."/>
        </authorList>
    </citation>
    <scope>NUCLEOTIDE SEQUENCE [LARGE SCALE GENOMIC DNA]</scope>
    <source>
        <strain evidence="13 14">RCA23</strain>
    </source>
</reference>
<feature type="transmembrane region" description="Helical" evidence="11">
    <location>
        <begin position="372"/>
        <end position="391"/>
    </location>
</feature>
<dbReference type="NCBIfam" id="TIGR00054">
    <property type="entry name" value="RIP metalloprotease RseP"/>
    <property type="match status" value="1"/>
</dbReference>
<dbReference type="GO" id="GO:0006508">
    <property type="term" value="P:proteolysis"/>
    <property type="evidence" value="ECO:0007669"/>
    <property type="project" value="UniProtKB-KW"/>
</dbReference>
<accession>A0AAN0RIY7</accession>
<dbReference type="Pfam" id="PF17820">
    <property type="entry name" value="PDZ_6"/>
    <property type="match status" value="1"/>
</dbReference>
<evidence type="ECO:0000256" key="11">
    <source>
        <dbReference type="RuleBase" id="RU362031"/>
    </source>
</evidence>